<evidence type="ECO:0000256" key="1">
    <source>
        <dbReference type="ARBA" id="ARBA00001974"/>
    </source>
</evidence>
<comment type="caution">
    <text evidence="6">The sequence shown here is derived from an EMBL/GenBank/DDBJ whole genome shotgun (WGS) entry which is preliminary data.</text>
</comment>
<keyword evidence="3" id="KW-0274">FAD</keyword>
<name>A0A5R9A2H1_9MICC</name>
<keyword evidence="2" id="KW-0285">Flavoprotein</keyword>
<keyword evidence="4" id="KW-0560">Oxidoreductase</keyword>
<organism evidence="6 7">
    <name type="scientific">Nesterenkonia sphaerica</name>
    <dbReference type="NCBI Taxonomy" id="1804988"/>
    <lineage>
        <taxon>Bacteria</taxon>
        <taxon>Bacillati</taxon>
        <taxon>Actinomycetota</taxon>
        <taxon>Actinomycetes</taxon>
        <taxon>Micrococcales</taxon>
        <taxon>Micrococcaceae</taxon>
        <taxon>Nesterenkonia</taxon>
    </lineage>
</organism>
<proteinExistence type="predicted"/>
<comment type="cofactor">
    <cofactor evidence="1">
        <name>FAD</name>
        <dbReference type="ChEBI" id="CHEBI:57692"/>
    </cofactor>
</comment>
<dbReference type="SUPFAM" id="SSF51905">
    <property type="entry name" value="FAD/NAD(P)-binding domain"/>
    <property type="match status" value="1"/>
</dbReference>
<sequence>MSPVRVGILGAGAAGAAAAKTLQAVSPEVQADVFARTGEQPFNRTLVNKGVAIGLLSPEQTALPETGAALVSDTVRGIDPRARQVHIASGESRTYDGIIIATGSRPHTLGEDVLGRNDALATGKLTTLHSLTDATGIRDQLAALPGSARVLILGAGVLAAETSSLLSAAGHDVALISRSTLPGTSVFGEHIAKKLLDLHQARGATYLGRTIQAVRTHPDHISIVLDGGDRVEGDLAIIAHGTLPAAPSPWNGPEGIPVDDRLRLRQAPDQRIYAAGGVAIHEHPDLGAYRIDHWDDAAAQGAHAANTLLYDHGLGDDPGAYRPVSTFTSSIHGHILAGAGHPTPGSTARLISDDPTVVLHEHAGAPVAATGLDTVALIHQWAPRLHHQHTQN</sequence>
<keyword evidence="7" id="KW-1185">Reference proteome</keyword>
<dbReference type="PANTHER" id="PTHR43557">
    <property type="entry name" value="APOPTOSIS-INDUCING FACTOR 1"/>
    <property type="match status" value="1"/>
</dbReference>
<gene>
    <name evidence="6" type="ORF">FEF27_11705</name>
</gene>
<accession>A0A5R9A2H1</accession>
<dbReference type="OrthoDB" id="4213189at2"/>
<evidence type="ECO:0000313" key="6">
    <source>
        <dbReference type="EMBL" id="TLP72006.1"/>
    </source>
</evidence>
<dbReference type="InterPro" id="IPR023753">
    <property type="entry name" value="FAD/NAD-binding_dom"/>
</dbReference>
<evidence type="ECO:0000256" key="4">
    <source>
        <dbReference type="ARBA" id="ARBA00023002"/>
    </source>
</evidence>
<dbReference type="InterPro" id="IPR036188">
    <property type="entry name" value="FAD/NAD-bd_sf"/>
</dbReference>
<reference evidence="6 7" key="1">
    <citation type="submission" date="2019-05" db="EMBL/GenBank/DDBJ databases">
        <title>Nesterenkonia sp. GY239, isolated from the Southern Atlantic Ocean.</title>
        <authorList>
            <person name="Zhang G."/>
        </authorList>
    </citation>
    <scope>NUCLEOTIDE SEQUENCE [LARGE SCALE GENOMIC DNA]</scope>
    <source>
        <strain evidence="6 7">GY239</strain>
    </source>
</reference>
<feature type="domain" description="FAD/NAD(P)-binding" evidence="5">
    <location>
        <begin position="5"/>
        <end position="301"/>
    </location>
</feature>
<dbReference type="InterPro" id="IPR050446">
    <property type="entry name" value="FAD-oxidoreductase/Apoptosis"/>
</dbReference>
<evidence type="ECO:0000259" key="5">
    <source>
        <dbReference type="Pfam" id="PF07992"/>
    </source>
</evidence>
<dbReference type="Gene3D" id="3.50.50.60">
    <property type="entry name" value="FAD/NAD(P)-binding domain"/>
    <property type="match status" value="2"/>
</dbReference>
<dbReference type="PANTHER" id="PTHR43557:SF2">
    <property type="entry name" value="RIESKE DOMAIN-CONTAINING PROTEIN-RELATED"/>
    <property type="match status" value="1"/>
</dbReference>
<evidence type="ECO:0000256" key="3">
    <source>
        <dbReference type="ARBA" id="ARBA00022827"/>
    </source>
</evidence>
<dbReference type="EMBL" id="VAWA01000021">
    <property type="protein sequence ID" value="TLP72006.1"/>
    <property type="molecule type" value="Genomic_DNA"/>
</dbReference>
<dbReference type="AlphaFoldDB" id="A0A5R9A2H1"/>
<dbReference type="RefSeq" id="WP_138171079.1">
    <property type="nucleotide sequence ID" value="NZ_VAWA01000021.1"/>
</dbReference>
<dbReference type="Proteomes" id="UP000306544">
    <property type="component" value="Unassembled WGS sequence"/>
</dbReference>
<dbReference type="PRINTS" id="PR00368">
    <property type="entry name" value="FADPNR"/>
</dbReference>
<evidence type="ECO:0000313" key="7">
    <source>
        <dbReference type="Proteomes" id="UP000306544"/>
    </source>
</evidence>
<dbReference type="Pfam" id="PF07992">
    <property type="entry name" value="Pyr_redox_2"/>
    <property type="match status" value="1"/>
</dbReference>
<evidence type="ECO:0000256" key="2">
    <source>
        <dbReference type="ARBA" id="ARBA00022630"/>
    </source>
</evidence>
<dbReference type="GO" id="GO:0005737">
    <property type="term" value="C:cytoplasm"/>
    <property type="evidence" value="ECO:0007669"/>
    <property type="project" value="TreeGrafter"/>
</dbReference>
<dbReference type="PRINTS" id="PR00411">
    <property type="entry name" value="PNDRDTASEI"/>
</dbReference>
<dbReference type="GO" id="GO:0016651">
    <property type="term" value="F:oxidoreductase activity, acting on NAD(P)H"/>
    <property type="evidence" value="ECO:0007669"/>
    <property type="project" value="TreeGrafter"/>
</dbReference>
<protein>
    <submittedName>
        <fullName evidence="6">Pyridine nucleotide-disulfide oxidoreductase</fullName>
    </submittedName>
</protein>